<evidence type="ECO:0000256" key="4">
    <source>
        <dbReference type="PROSITE-ProRule" id="PRU00175"/>
    </source>
</evidence>
<evidence type="ECO:0000313" key="8">
    <source>
        <dbReference type="Proteomes" id="UP001367508"/>
    </source>
</evidence>
<dbReference type="EMBL" id="JAYMYQ010000009">
    <property type="protein sequence ID" value="KAK7312261.1"/>
    <property type="molecule type" value="Genomic_DNA"/>
</dbReference>
<evidence type="ECO:0000259" key="6">
    <source>
        <dbReference type="PROSITE" id="PS50089"/>
    </source>
</evidence>
<dbReference type="GO" id="GO:0004842">
    <property type="term" value="F:ubiquitin-protein transferase activity"/>
    <property type="evidence" value="ECO:0007669"/>
    <property type="project" value="TreeGrafter"/>
</dbReference>
<evidence type="ECO:0000256" key="1">
    <source>
        <dbReference type="ARBA" id="ARBA00022723"/>
    </source>
</evidence>
<dbReference type="AlphaFoldDB" id="A0AAN9PVF8"/>
<reference evidence="7 8" key="1">
    <citation type="submission" date="2024-01" db="EMBL/GenBank/DDBJ databases">
        <title>The genomes of 5 underutilized Papilionoideae crops provide insights into root nodulation and disease resistanc.</title>
        <authorList>
            <person name="Jiang F."/>
        </authorList>
    </citation>
    <scope>NUCLEOTIDE SEQUENCE [LARGE SCALE GENOMIC DNA]</scope>
    <source>
        <strain evidence="7">LVBAO_FW01</strain>
        <tissue evidence="7">Leaves</tissue>
    </source>
</reference>
<dbReference type="PANTHER" id="PTHR42647:SF6">
    <property type="entry name" value="RING-TYPE DOMAIN-CONTAINING PROTEIN"/>
    <property type="match status" value="1"/>
</dbReference>
<dbReference type="GO" id="GO:0008270">
    <property type="term" value="F:zinc ion binding"/>
    <property type="evidence" value="ECO:0007669"/>
    <property type="project" value="UniProtKB-KW"/>
</dbReference>
<organism evidence="7 8">
    <name type="scientific">Canavalia gladiata</name>
    <name type="common">Sword bean</name>
    <name type="synonym">Dolichos gladiatus</name>
    <dbReference type="NCBI Taxonomy" id="3824"/>
    <lineage>
        <taxon>Eukaryota</taxon>
        <taxon>Viridiplantae</taxon>
        <taxon>Streptophyta</taxon>
        <taxon>Embryophyta</taxon>
        <taxon>Tracheophyta</taxon>
        <taxon>Spermatophyta</taxon>
        <taxon>Magnoliopsida</taxon>
        <taxon>eudicotyledons</taxon>
        <taxon>Gunneridae</taxon>
        <taxon>Pentapetalae</taxon>
        <taxon>rosids</taxon>
        <taxon>fabids</taxon>
        <taxon>Fabales</taxon>
        <taxon>Fabaceae</taxon>
        <taxon>Papilionoideae</taxon>
        <taxon>50 kb inversion clade</taxon>
        <taxon>NPAAA clade</taxon>
        <taxon>indigoferoid/millettioid clade</taxon>
        <taxon>Phaseoleae</taxon>
        <taxon>Canavalia</taxon>
    </lineage>
</organism>
<proteinExistence type="predicted"/>
<keyword evidence="2 4" id="KW-0863">Zinc-finger</keyword>
<dbReference type="SUPFAM" id="SSF57850">
    <property type="entry name" value="RING/U-box"/>
    <property type="match status" value="1"/>
</dbReference>
<feature type="domain" description="RING-type" evidence="6">
    <location>
        <begin position="220"/>
        <end position="255"/>
    </location>
</feature>
<keyword evidence="5" id="KW-0175">Coiled coil</keyword>
<sequence>MAIQAQLYATNAFSPFCNNGYSAAGLIDSHFNSHQQQQSEQHLRELYNGSQAPVDDPNLGVNDSKPFNSSIFAGQIEKQCVEIDQYIRFQNEELRYTLQEHGKQQLGALVKRLESYSVDILKVKDEEIAQTAKKRIELEEYLNNLEAENRKWRRVAREKETMALTLYKTLEEMREGVYYSNYKVVANDAESFCDENRENEGMEEEAMNENEENKRGVMLCKSCHSRTSCFLFLPCRHLSSCKVCNAFLEACPVCRMPKKATIETLIF</sequence>
<keyword evidence="8" id="KW-1185">Reference proteome</keyword>
<keyword evidence="3" id="KW-0862">Zinc</keyword>
<dbReference type="Pfam" id="PF13920">
    <property type="entry name" value="zf-C3HC4_3"/>
    <property type="match status" value="1"/>
</dbReference>
<dbReference type="Proteomes" id="UP001367508">
    <property type="component" value="Unassembled WGS sequence"/>
</dbReference>
<evidence type="ECO:0000313" key="7">
    <source>
        <dbReference type="EMBL" id="KAK7312261.1"/>
    </source>
</evidence>
<dbReference type="Gene3D" id="3.30.40.10">
    <property type="entry name" value="Zinc/RING finger domain, C3HC4 (zinc finger)"/>
    <property type="match status" value="1"/>
</dbReference>
<name>A0AAN9PVF8_CANGL</name>
<dbReference type="PANTHER" id="PTHR42647">
    <property type="entry name" value="SBP (S-RIBONUCLEASE BINDING PROTEIN) FAMILY PROTEIN"/>
    <property type="match status" value="1"/>
</dbReference>
<dbReference type="InterPro" id="IPR001841">
    <property type="entry name" value="Znf_RING"/>
</dbReference>
<dbReference type="InterPro" id="IPR013083">
    <property type="entry name" value="Znf_RING/FYVE/PHD"/>
</dbReference>
<evidence type="ECO:0000256" key="5">
    <source>
        <dbReference type="SAM" id="Coils"/>
    </source>
</evidence>
<accession>A0AAN9PVF8</accession>
<dbReference type="PIRSF" id="PIRSF036836">
    <property type="entry name" value="RNase_bind_SBP1"/>
    <property type="match status" value="1"/>
</dbReference>
<comment type="caution">
    <text evidence="7">The sequence shown here is derived from an EMBL/GenBank/DDBJ whole genome shotgun (WGS) entry which is preliminary data.</text>
</comment>
<evidence type="ECO:0000256" key="3">
    <source>
        <dbReference type="ARBA" id="ARBA00022833"/>
    </source>
</evidence>
<gene>
    <name evidence="7" type="ORF">VNO77_36011</name>
</gene>
<dbReference type="PROSITE" id="PS50089">
    <property type="entry name" value="ZF_RING_2"/>
    <property type="match status" value="1"/>
</dbReference>
<protein>
    <recommendedName>
        <fullName evidence="6">RING-type domain-containing protein</fullName>
    </recommendedName>
</protein>
<feature type="coiled-coil region" evidence="5">
    <location>
        <begin position="128"/>
        <end position="162"/>
    </location>
</feature>
<keyword evidence="1" id="KW-0479">Metal-binding</keyword>
<evidence type="ECO:0000256" key="2">
    <source>
        <dbReference type="ARBA" id="ARBA00022771"/>
    </source>
</evidence>